<organism evidence="6 7">
    <name type="scientific">Edaphobacter modestus</name>
    <dbReference type="NCBI Taxonomy" id="388466"/>
    <lineage>
        <taxon>Bacteria</taxon>
        <taxon>Pseudomonadati</taxon>
        <taxon>Acidobacteriota</taxon>
        <taxon>Terriglobia</taxon>
        <taxon>Terriglobales</taxon>
        <taxon>Acidobacteriaceae</taxon>
        <taxon>Edaphobacter</taxon>
    </lineage>
</organism>
<dbReference type="InterPro" id="IPR036108">
    <property type="entry name" value="4pyrrol_syn_uPrphyn_synt_sf"/>
</dbReference>
<dbReference type="OrthoDB" id="9775656at2"/>
<dbReference type="GO" id="GO:0003723">
    <property type="term" value="F:RNA binding"/>
    <property type="evidence" value="ECO:0007669"/>
    <property type="project" value="InterPro"/>
</dbReference>
<dbReference type="Pfam" id="PF13185">
    <property type="entry name" value="GAF_2"/>
    <property type="match status" value="1"/>
</dbReference>
<comment type="caution">
    <text evidence="6">The sequence shown here is derived from an EMBL/GenBank/DDBJ whole genome shotgun (WGS) entry which is preliminary data.</text>
</comment>
<dbReference type="PROSITE" id="PS50921">
    <property type="entry name" value="ANTAR"/>
    <property type="match status" value="1"/>
</dbReference>
<dbReference type="GO" id="GO:0004852">
    <property type="term" value="F:uroporphyrinogen-III synthase activity"/>
    <property type="evidence" value="ECO:0007669"/>
    <property type="project" value="InterPro"/>
</dbReference>
<keyword evidence="7" id="KW-1185">Reference proteome</keyword>
<sequence>MAPASFDGLRILSLESRRSSEMTKLIRTYGGEPFVVPAMREVSLESNRLALDFADRLIAGDFDLVIFLTGVGMRFLVNIVEEAGKRETFLKALKKTRVAARGPKPVAALKEFGIPIAVVAPEPNTWHEMVAALEEEFGEALTGFRVAVQEYGTSNPELLETLAEKSASVTKVPVYQWALPEDLRPLREAVLSVASGGVDVVLFTTSVQVIHLFQVAAQMESADELRTGLRSVVIASIGPTTTEALHQYGITPDFEPSHPKMGFLVNEAAQLAGKLVEEKKNNGARSLATREAGLLVAIPQAANGVTQPAESRLDNHAIAPIDFLHEITSRIASADSFHKVLGRIVDFVTTVIPCDSCFIYVLEGEKLTLRASKNPHADVVDHLGIKMGQGITGWVAEHREPVALASNASEDPRFKPFKNLPEDRFEAMLSTPILCASKVVGVINLQHRLSYQHTTNEVRLLSTIGYLVGAEVERARLENENAQLAGRLEARKAVERAKGILQRDMRVGEEEAYRMMQRESRQRRKSMLEIAEAILLGEEIRKGQTATEQKPASGN</sequence>
<dbReference type="InterPro" id="IPR039793">
    <property type="entry name" value="UROS/Hem4"/>
</dbReference>
<dbReference type="InterPro" id="IPR029016">
    <property type="entry name" value="GAF-like_dom_sf"/>
</dbReference>
<dbReference type="InterPro" id="IPR003754">
    <property type="entry name" value="4pyrrol_synth_uPrphyn_synth"/>
</dbReference>
<reference evidence="6 7" key="1">
    <citation type="submission" date="2019-02" db="EMBL/GenBank/DDBJ databases">
        <title>Genomic Encyclopedia of Archaeal and Bacterial Type Strains, Phase II (KMG-II): from individual species to whole genera.</title>
        <authorList>
            <person name="Goeker M."/>
        </authorList>
    </citation>
    <scope>NUCLEOTIDE SEQUENCE [LARGE SCALE GENOMIC DNA]</scope>
    <source>
        <strain evidence="6 7">DSM 18101</strain>
    </source>
</reference>
<name>A0A4Q7YYX4_9BACT</name>
<dbReference type="SMART" id="SM00065">
    <property type="entry name" value="GAF"/>
    <property type="match status" value="1"/>
</dbReference>
<gene>
    <name evidence="6" type="ORF">BDD14_4286</name>
</gene>
<dbReference type="Gene3D" id="3.30.450.40">
    <property type="match status" value="1"/>
</dbReference>
<keyword evidence="4" id="KW-0804">Transcription</keyword>
<dbReference type="Gene3D" id="3.40.50.10090">
    <property type="match status" value="2"/>
</dbReference>
<dbReference type="InterPro" id="IPR005561">
    <property type="entry name" value="ANTAR"/>
</dbReference>
<dbReference type="GO" id="GO:0016301">
    <property type="term" value="F:kinase activity"/>
    <property type="evidence" value="ECO:0007669"/>
    <property type="project" value="UniProtKB-KW"/>
</dbReference>
<evidence type="ECO:0000256" key="4">
    <source>
        <dbReference type="ARBA" id="ARBA00023163"/>
    </source>
</evidence>
<evidence type="ECO:0000256" key="1">
    <source>
        <dbReference type="ARBA" id="ARBA00022679"/>
    </source>
</evidence>
<dbReference type="RefSeq" id="WP_130420684.1">
    <property type="nucleotide sequence ID" value="NZ_SHKW01000001.1"/>
</dbReference>
<dbReference type="SMART" id="SM01012">
    <property type="entry name" value="ANTAR"/>
    <property type="match status" value="1"/>
</dbReference>
<evidence type="ECO:0000259" key="5">
    <source>
        <dbReference type="PROSITE" id="PS50921"/>
    </source>
</evidence>
<protein>
    <submittedName>
        <fullName evidence="6">Uroporphyrinogen-III synthase</fullName>
    </submittedName>
</protein>
<keyword evidence="1" id="KW-0808">Transferase</keyword>
<dbReference type="Pfam" id="PF02602">
    <property type="entry name" value="HEM4"/>
    <property type="match status" value="1"/>
</dbReference>
<dbReference type="PANTHER" id="PTHR40082">
    <property type="entry name" value="BLR5956 PROTEIN"/>
    <property type="match status" value="1"/>
</dbReference>
<feature type="domain" description="ANTAR" evidence="5">
    <location>
        <begin position="474"/>
        <end position="535"/>
    </location>
</feature>
<dbReference type="SUPFAM" id="SSF52172">
    <property type="entry name" value="CheY-like"/>
    <property type="match status" value="1"/>
</dbReference>
<evidence type="ECO:0000313" key="7">
    <source>
        <dbReference type="Proteomes" id="UP000292958"/>
    </source>
</evidence>
<keyword evidence="2" id="KW-0418">Kinase</keyword>
<dbReference type="SUPFAM" id="SSF55781">
    <property type="entry name" value="GAF domain-like"/>
    <property type="match status" value="1"/>
</dbReference>
<dbReference type="InterPro" id="IPR011006">
    <property type="entry name" value="CheY-like_superfamily"/>
</dbReference>
<dbReference type="Pfam" id="PF03861">
    <property type="entry name" value="ANTAR"/>
    <property type="match status" value="1"/>
</dbReference>
<dbReference type="Proteomes" id="UP000292958">
    <property type="component" value="Unassembled WGS sequence"/>
</dbReference>
<proteinExistence type="predicted"/>
<dbReference type="EMBL" id="SHKW01000001">
    <property type="protein sequence ID" value="RZU42694.1"/>
    <property type="molecule type" value="Genomic_DNA"/>
</dbReference>
<dbReference type="PANTHER" id="PTHR40082:SF1">
    <property type="entry name" value="BLR5956 PROTEIN"/>
    <property type="match status" value="1"/>
</dbReference>
<evidence type="ECO:0000256" key="2">
    <source>
        <dbReference type="ARBA" id="ARBA00022777"/>
    </source>
</evidence>
<dbReference type="GO" id="GO:0006780">
    <property type="term" value="P:uroporphyrinogen III biosynthetic process"/>
    <property type="evidence" value="ECO:0007669"/>
    <property type="project" value="InterPro"/>
</dbReference>
<keyword evidence="3" id="KW-0805">Transcription regulation</keyword>
<dbReference type="Gene3D" id="1.10.10.10">
    <property type="entry name" value="Winged helix-like DNA-binding domain superfamily/Winged helix DNA-binding domain"/>
    <property type="match status" value="1"/>
</dbReference>
<dbReference type="SUPFAM" id="SSF69618">
    <property type="entry name" value="HemD-like"/>
    <property type="match status" value="1"/>
</dbReference>
<dbReference type="InterPro" id="IPR036388">
    <property type="entry name" value="WH-like_DNA-bd_sf"/>
</dbReference>
<dbReference type="CDD" id="cd06578">
    <property type="entry name" value="HemD"/>
    <property type="match status" value="1"/>
</dbReference>
<evidence type="ECO:0000313" key="6">
    <source>
        <dbReference type="EMBL" id="RZU42694.1"/>
    </source>
</evidence>
<dbReference type="InterPro" id="IPR003018">
    <property type="entry name" value="GAF"/>
</dbReference>
<accession>A0A4Q7YYX4</accession>
<evidence type="ECO:0000256" key="3">
    <source>
        <dbReference type="ARBA" id="ARBA00023015"/>
    </source>
</evidence>
<dbReference type="AlphaFoldDB" id="A0A4Q7YYX4"/>